<dbReference type="EMBL" id="CCNB01000012">
    <property type="protein sequence ID" value="CDX36485.1"/>
    <property type="molecule type" value="Genomic_DNA"/>
</dbReference>
<dbReference type="InterPro" id="IPR029063">
    <property type="entry name" value="SAM-dependent_MTases_sf"/>
</dbReference>
<feature type="domain" description="Methyltransferase type 11" evidence="1">
    <location>
        <begin position="66"/>
        <end position="115"/>
    </location>
</feature>
<dbReference type="Pfam" id="PF08241">
    <property type="entry name" value="Methyltransf_11"/>
    <property type="match status" value="1"/>
</dbReference>
<name>A0A090EYB8_MESPL</name>
<organism evidence="2 3">
    <name type="scientific">Mesorhizobium plurifarium</name>
    <dbReference type="NCBI Taxonomy" id="69974"/>
    <lineage>
        <taxon>Bacteria</taxon>
        <taxon>Pseudomonadati</taxon>
        <taxon>Pseudomonadota</taxon>
        <taxon>Alphaproteobacteria</taxon>
        <taxon>Hyphomicrobiales</taxon>
        <taxon>Phyllobacteriaceae</taxon>
        <taxon>Mesorhizobium</taxon>
    </lineage>
</organism>
<dbReference type="InterPro" id="IPR013216">
    <property type="entry name" value="Methyltransf_11"/>
</dbReference>
<evidence type="ECO:0000313" key="2">
    <source>
        <dbReference type="EMBL" id="CDX36485.1"/>
    </source>
</evidence>
<gene>
    <name evidence="2" type="ORF">MPLDJ20_20575</name>
</gene>
<dbReference type="CDD" id="cd02440">
    <property type="entry name" value="AdoMet_MTases"/>
    <property type="match status" value="1"/>
</dbReference>
<proteinExistence type="predicted"/>
<dbReference type="Proteomes" id="UP000046373">
    <property type="component" value="Unassembled WGS sequence"/>
</dbReference>
<dbReference type="AlphaFoldDB" id="A0A090EYB8"/>
<reference evidence="2 3" key="1">
    <citation type="submission" date="2014-08" db="EMBL/GenBank/DDBJ databases">
        <authorList>
            <person name="Moulin Lionel"/>
        </authorList>
    </citation>
    <scope>NUCLEOTIDE SEQUENCE [LARGE SCALE GENOMIC DNA]</scope>
</reference>
<accession>A0A090EYB8</accession>
<evidence type="ECO:0000259" key="1">
    <source>
        <dbReference type="Pfam" id="PF08241"/>
    </source>
</evidence>
<protein>
    <recommendedName>
        <fullName evidence="1">Methyltransferase type 11 domain-containing protein</fullName>
    </recommendedName>
</protein>
<dbReference type="SUPFAM" id="SSF53335">
    <property type="entry name" value="S-adenosyl-L-methionine-dependent methyltransferases"/>
    <property type="match status" value="1"/>
</dbReference>
<dbReference type="GO" id="GO:0008757">
    <property type="term" value="F:S-adenosylmethionine-dependent methyltransferase activity"/>
    <property type="evidence" value="ECO:0007669"/>
    <property type="project" value="InterPro"/>
</dbReference>
<dbReference type="Gene3D" id="3.40.50.150">
    <property type="entry name" value="Vaccinia Virus protein VP39"/>
    <property type="match status" value="1"/>
</dbReference>
<sequence length="250" mass="28638">MHETSFVKAEIFLQTYGDDFAQTGVRVLEIGSKSYDAQNTYQPLFPHPRFAYTGLDIEPGNNVDIVPMNTFVWPEIADCSFDLCLSASTFEHNPFFWVTFAEIARVTKPGGLALIIAPGAGHVHRYPYDCWRFYPDSWGALCSLTGMELVESYFETDKIAAANPENFWRDSAVVARKPKLSGVDLDAFHSRLQKIVSLFVDERPPSQIAPERHGKWVEAYEHFMQRKYPMTLSRMISKAIRRPSKIYRRV</sequence>
<evidence type="ECO:0000313" key="3">
    <source>
        <dbReference type="Proteomes" id="UP000046373"/>
    </source>
</evidence>